<name>U5QC45_GLOK1</name>
<accession>U5QC45</accession>
<dbReference type="OrthoDB" id="9926827at2"/>
<dbReference type="HOGENOM" id="CLU_2770064_0_0_3"/>
<dbReference type="Proteomes" id="UP000017396">
    <property type="component" value="Chromosome"/>
</dbReference>
<dbReference type="KEGG" id="glj:GKIL_0230"/>
<dbReference type="AlphaFoldDB" id="U5QC45"/>
<dbReference type="EMBL" id="CP003587">
    <property type="protein sequence ID" value="AGY56477.1"/>
    <property type="molecule type" value="Genomic_DNA"/>
</dbReference>
<organism evidence="1 2">
    <name type="scientific">Gloeobacter kilaueensis (strain ATCC BAA-2537 / CCAP 1431/1 / ULC 316 / JS1)</name>
    <dbReference type="NCBI Taxonomy" id="1183438"/>
    <lineage>
        <taxon>Bacteria</taxon>
        <taxon>Bacillati</taxon>
        <taxon>Cyanobacteriota</taxon>
        <taxon>Cyanophyceae</taxon>
        <taxon>Gloeobacterales</taxon>
        <taxon>Gloeobacteraceae</taxon>
        <taxon>Gloeobacter</taxon>
    </lineage>
</organism>
<proteinExistence type="predicted"/>
<protein>
    <submittedName>
        <fullName evidence="1">Uncharacterized protein</fullName>
    </submittedName>
</protein>
<keyword evidence="2" id="KW-1185">Reference proteome</keyword>
<evidence type="ECO:0000313" key="1">
    <source>
        <dbReference type="EMBL" id="AGY56477.1"/>
    </source>
</evidence>
<dbReference type="STRING" id="1183438.GKIL_0230"/>
<gene>
    <name evidence="1" type="ORF">GKIL_0230</name>
</gene>
<dbReference type="RefSeq" id="WP_023171483.1">
    <property type="nucleotide sequence ID" value="NC_022600.1"/>
</dbReference>
<evidence type="ECO:0000313" key="2">
    <source>
        <dbReference type="Proteomes" id="UP000017396"/>
    </source>
</evidence>
<sequence>MFTPETFSDNRPIHAPELLQTSFERLWLEATESLDQMIALKVVQLVRQTVEITYAIGYTDGRHTCLNLPQLT</sequence>
<reference evidence="1 2" key="1">
    <citation type="journal article" date="2013" name="PLoS ONE">
        <title>Cultivation and Complete Genome Sequencing of Gloeobacter kilaueensis sp. nov., from a Lava Cave in Kilauea Caldera, Hawai'i.</title>
        <authorList>
            <person name="Saw J.H."/>
            <person name="Schatz M."/>
            <person name="Brown M.V."/>
            <person name="Kunkel D.D."/>
            <person name="Foster J.S."/>
            <person name="Shick H."/>
            <person name="Christensen S."/>
            <person name="Hou S."/>
            <person name="Wan X."/>
            <person name="Donachie S.P."/>
        </authorList>
    </citation>
    <scope>NUCLEOTIDE SEQUENCE [LARGE SCALE GENOMIC DNA]</scope>
    <source>
        <strain evidence="2">JS</strain>
    </source>
</reference>